<keyword evidence="1" id="KW-0732">Signal</keyword>
<comment type="caution">
    <text evidence="2">The sequence shown here is derived from an EMBL/GenBank/DDBJ whole genome shotgun (WGS) entry which is preliminary data.</text>
</comment>
<feature type="chain" id="PRO_5041331858" evidence="1">
    <location>
        <begin position="19"/>
        <end position="148"/>
    </location>
</feature>
<keyword evidence="3" id="KW-1185">Reference proteome</keyword>
<protein>
    <submittedName>
        <fullName evidence="2">Uncharacterized protein</fullName>
    </submittedName>
</protein>
<accession>A0AA36GR37</accession>
<sequence length="148" mass="17029">MKSTFVVIFLLCFVVSSARNLCEDYLKNKWMATRKCVQHCKNDERCGAGNCILHDDFTCEEAKLSAVMTKTDTVIVVMLLLCLTTSVMPQARLDLHKPCKQYKEGDREAIWWATRKCVQHCKEKERCGTGQCNLRVPGKRICHCWACY</sequence>
<name>A0AA36GR37_CYLNA</name>
<dbReference type="Proteomes" id="UP001176961">
    <property type="component" value="Unassembled WGS sequence"/>
</dbReference>
<evidence type="ECO:0000313" key="3">
    <source>
        <dbReference type="Proteomes" id="UP001176961"/>
    </source>
</evidence>
<evidence type="ECO:0000313" key="2">
    <source>
        <dbReference type="EMBL" id="CAJ0596667.1"/>
    </source>
</evidence>
<dbReference type="AlphaFoldDB" id="A0AA36GR37"/>
<proteinExistence type="predicted"/>
<gene>
    <name evidence="2" type="ORF">CYNAS_LOCUS8650</name>
</gene>
<reference evidence="2" key="1">
    <citation type="submission" date="2023-07" db="EMBL/GenBank/DDBJ databases">
        <authorList>
            <consortium name="CYATHOMIX"/>
        </authorList>
    </citation>
    <scope>NUCLEOTIDE SEQUENCE</scope>
    <source>
        <strain evidence="2">N/A</strain>
    </source>
</reference>
<feature type="signal peptide" evidence="1">
    <location>
        <begin position="1"/>
        <end position="18"/>
    </location>
</feature>
<dbReference type="EMBL" id="CATQJL010000223">
    <property type="protein sequence ID" value="CAJ0596667.1"/>
    <property type="molecule type" value="Genomic_DNA"/>
</dbReference>
<evidence type="ECO:0000256" key="1">
    <source>
        <dbReference type="SAM" id="SignalP"/>
    </source>
</evidence>
<organism evidence="2 3">
    <name type="scientific">Cylicocyclus nassatus</name>
    <name type="common">Nematode worm</name>
    <dbReference type="NCBI Taxonomy" id="53992"/>
    <lineage>
        <taxon>Eukaryota</taxon>
        <taxon>Metazoa</taxon>
        <taxon>Ecdysozoa</taxon>
        <taxon>Nematoda</taxon>
        <taxon>Chromadorea</taxon>
        <taxon>Rhabditida</taxon>
        <taxon>Rhabditina</taxon>
        <taxon>Rhabditomorpha</taxon>
        <taxon>Strongyloidea</taxon>
        <taxon>Strongylidae</taxon>
        <taxon>Cylicocyclus</taxon>
    </lineage>
</organism>